<evidence type="ECO:0000259" key="7">
    <source>
        <dbReference type="Pfam" id="PF06862"/>
    </source>
</evidence>
<feature type="domain" description="UTP25 NTP hydrolase-like" evidence="8">
    <location>
        <begin position="197"/>
        <end position="458"/>
    </location>
</feature>
<evidence type="ECO:0000256" key="2">
    <source>
        <dbReference type="ARBA" id="ARBA00009223"/>
    </source>
</evidence>
<feature type="domain" description="UTP25 C-terminal" evidence="7">
    <location>
        <begin position="468"/>
        <end position="658"/>
    </location>
</feature>
<dbReference type="Gene3D" id="3.40.50.300">
    <property type="entry name" value="P-loop containing nucleotide triphosphate hydrolases"/>
    <property type="match status" value="1"/>
</dbReference>
<protein>
    <recommendedName>
        <fullName evidence="4">U3 small nucleolar RNA-associated protein 25 homolog</fullName>
    </recommendedName>
    <alternativeName>
        <fullName evidence="5">UTP25 small subunit processor component</fullName>
    </alternativeName>
</protein>
<evidence type="ECO:0000256" key="4">
    <source>
        <dbReference type="ARBA" id="ARBA00024421"/>
    </source>
</evidence>
<evidence type="ECO:0000256" key="1">
    <source>
        <dbReference type="ARBA" id="ARBA00004604"/>
    </source>
</evidence>
<keyword evidence="3" id="KW-0539">Nucleus</keyword>
<evidence type="ECO:0000256" key="5">
    <source>
        <dbReference type="ARBA" id="ARBA00032325"/>
    </source>
</evidence>
<comment type="subcellular location">
    <subcellularLocation>
        <location evidence="1">Nucleus</location>
        <location evidence="1">Nucleolus</location>
    </subcellularLocation>
</comment>
<evidence type="ECO:0000313" key="9">
    <source>
        <dbReference type="EMBL" id="BES88062.1"/>
    </source>
</evidence>
<dbReference type="InterPro" id="IPR027417">
    <property type="entry name" value="P-loop_NTPase"/>
</dbReference>
<dbReference type="InterPro" id="IPR010678">
    <property type="entry name" value="UTP25"/>
</dbReference>
<dbReference type="PANTHER" id="PTHR12933:SF0">
    <property type="entry name" value="U3 SMALL NUCLEOLAR RNA-ASSOCIATED PROTEIN 25 HOMOLOG"/>
    <property type="match status" value="1"/>
</dbReference>
<name>A0ABN7A723_9HEMI</name>
<reference evidence="9 10" key="1">
    <citation type="submission" date="2023-09" db="EMBL/GenBank/DDBJ databases">
        <title>Nesidiocoris tenuis whole genome shotgun sequence.</title>
        <authorList>
            <person name="Shibata T."/>
            <person name="Shimoda M."/>
            <person name="Kobayashi T."/>
            <person name="Uehara T."/>
        </authorList>
    </citation>
    <scope>NUCLEOTIDE SEQUENCE [LARGE SCALE GENOMIC DNA]</scope>
    <source>
        <strain evidence="9 10">Japan</strain>
    </source>
</reference>
<evidence type="ECO:0000256" key="6">
    <source>
        <dbReference type="SAM" id="MobiDB-lite"/>
    </source>
</evidence>
<comment type="similarity">
    <text evidence="2">Belongs to the UTP25 family.</text>
</comment>
<keyword evidence="10" id="KW-1185">Reference proteome</keyword>
<evidence type="ECO:0000256" key="3">
    <source>
        <dbReference type="ARBA" id="ARBA00023242"/>
    </source>
</evidence>
<dbReference type="Proteomes" id="UP001307889">
    <property type="component" value="Chromosome 1"/>
</dbReference>
<dbReference type="EMBL" id="AP028909">
    <property type="protein sequence ID" value="BES88062.1"/>
    <property type="molecule type" value="Genomic_DNA"/>
</dbReference>
<organism evidence="9 10">
    <name type="scientific">Nesidiocoris tenuis</name>
    <dbReference type="NCBI Taxonomy" id="355587"/>
    <lineage>
        <taxon>Eukaryota</taxon>
        <taxon>Metazoa</taxon>
        <taxon>Ecdysozoa</taxon>
        <taxon>Arthropoda</taxon>
        <taxon>Hexapoda</taxon>
        <taxon>Insecta</taxon>
        <taxon>Pterygota</taxon>
        <taxon>Neoptera</taxon>
        <taxon>Paraneoptera</taxon>
        <taxon>Hemiptera</taxon>
        <taxon>Heteroptera</taxon>
        <taxon>Panheteroptera</taxon>
        <taxon>Cimicomorpha</taxon>
        <taxon>Miridae</taxon>
        <taxon>Dicyphina</taxon>
        <taxon>Nesidiocoris</taxon>
    </lineage>
</organism>
<gene>
    <name evidence="9" type="ORF">NTJ_00868</name>
</gene>
<dbReference type="PANTHER" id="PTHR12933">
    <property type="entry name" value="ORF PROTEIN-RELATED"/>
    <property type="match status" value="1"/>
</dbReference>
<dbReference type="Pfam" id="PF22916">
    <property type="entry name" value="UTP25_NTPase-like"/>
    <property type="match status" value="1"/>
</dbReference>
<evidence type="ECO:0000259" key="8">
    <source>
        <dbReference type="Pfam" id="PF22916"/>
    </source>
</evidence>
<dbReference type="InterPro" id="IPR053939">
    <property type="entry name" value="UTP25_C"/>
</dbReference>
<sequence>MDRAARKRKILNLNLLKDDGQKKKYKKSKSKAATNERKAGAKRTKSANDETLQTTENEFKDDTVLVEDLNEGEDVRVDDIFIQHFSYELSPPMLSVLSKKPLKTTTSTRSWPSLGRLMFSQPDVPKDEDDGRKKNLLEASSFAKMRDLPNFSDGGFSLEKLFIKSQIRENISKACEIEGIGEVTAFQKELLTLACNYHDVYLPELTFDNVTQIRLSYCTHVVNHVLKSRLKIIHHNAKLSKKDEVPEEFRDQGLVRPKVLIILPLRDAALKVIKIIINILLGEGGHVMNKNRFVEEFSGDTIRMPEKNPRPPDYQALFSGNTDDNFKIGLSVTKKCLKLYSDFYSSDIIVASPLALRMLIGAETEVKRNYDFLASVEVLVMDMAQVMVMQNWEHVLHVVSHLHLQPKDSHGTDLSRVRMWSLNGHSRHYMQTMIFSLNPVPEVTAFFNNKFSNYAGKVTVANPVRLGSMSQVALQIPQVFHLVKSATVLEAVDDRFETFICDILPQYKDPSMKHTLIYVPSYFDFVRLRNYMKKEEFKFVHICEYTEEKKIIRARNKIFHGETQILLYTERVHFYRRFRLKGIQNVIFYQPPAFPNFYSEICNFVQDVNKAKNLKNEGETVMTVNVLYTKFDITQIARIVGTERATRMLASEKSTHMFMTET</sequence>
<evidence type="ECO:0000313" key="10">
    <source>
        <dbReference type="Proteomes" id="UP001307889"/>
    </source>
</evidence>
<dbReference type="InterPro" id="IPR053940">
    <property type="entry name" value="UTP25_NTPase-like"/>
</dbReference>
<feature type="region of interest" description="Disordered" evidence="6">
    <location>
        <begin position="21"/>
        <end position="53"/>
    </location>
</feature>
<accession>A0ABN7A723</accession>
<proteinExistence type="inferred from homology"/>
<dbReference type="Pfam" id="PF06862">
    <property type="entry name" value="Utp25_C"/>
    <property type="match status" value="1"/>
</dbReference>